<accession>A0A9W6J071</accession>
<protein>
    <recommendedName>
        <fullName evidence="2">GSCFA domain-containing protein</fullName>
    </recommendedName>
</protein>
<evidence type="ECO:0000259" key="2">
    <source>
        <dbReference type="Pfam" id="PF08885"/>
    </source>
</evidence>
<name>A0A9W6J071_9HYPH</name>
<proteinExistence type="predicted"/>
<evidence type="ECO:0000313" key="4">
    <source>
        <dbReference type="Proteomes" id="UP001143372"/>
    </source>
</evidence>
<comment type="caution">
    <text evidence="3">The sequence shown here is derived from an EMBL/GenBank/DDBJ whole genome shotgun (WGS) entry which is preliminary data.</text>
</comment>
<dbReference type="Pfam" id="PF08885">
    <property type="entry name" value="GSCFA"/>
    <property type="match status" value="1"/>
</dbReference>
<dbReference type="InterPro" id="IPR014982">
    <property type="entry name" value="GSCFA"/>
</dbReference>
<feature type="compositionally biased region" description="Low complexity" evidence="1">
    <location>
        <begin position="319"/>
        <end position="330"/>
    </location>
</feature>
<feature type="region of interest" description="Disordered" evidence="1">
    <location>
        <begin position="314"/>
        <end position="334"/>
    </location>
</feature>
<reference evidence="3" key="2">
    <citation type="submission" date="2023-01" db="EMBL/GenBank/DDBJ databases">
        <authorList>
            <person name="Sun Q."/>
            <person name="Evtushenko L."/>
        </authorList>
    </citation>
    <scope>NUCLEOTIDE SEQUENCE</scope>
    <source>
        <strain evidence="3">VKM B-2347</strain>
    </source>
</reference>
<keyword evidence="4" id="KW-1185">Reference proteome</keyword>
<evidence type="ECO:0000313" key="3">
    <source>
        <dbReference type="EMBL" id="GLK68297.1"/>
    </source>
</evidence>
<dbReference type="EMBL" id="BSFI01000007">
    <property type="protein sequence ID" value="GLK68297.1"/>
    <property type="molecule type" value="Genomic_DNA"/>
</dbReference>
<reference evidence="3" key="1">
    <citation type="journal article" date="2014" name="Int. J. Syst. Evol. Microbiol.">
        <title>Complete genome sequence of Corynebacterium casei LMG S-19264T (=DSM 44701T), isolated from a smear-ripened cheese.</title>
        <authorList>
            <consortium name="US DOE Joint Genome Institute (JGI-PGF)"/>
            <person name="Walter F."/>
            <person name="Albersmeier A."/>
            <person name="Kalinowski J."/>
            <person name="Ruckert C."/>
        </authorList>
    </citation>
    <scope>NUCLEOTIDE SEQUENCE</scope>
    <source>
        <strain evidence="3">VKM B-2347</strain>
    </source>
</reference>
<evidence type="ECO:0000256" key="1">
    <source>
        <dbReference type="SAM" id="MobiDB-lite"/>
    </source>
</evidence>
<organism evidence="3 4">
    <name type="scientific">Hansschlegelia plantiphila</name>
    <dbReference type="NCBI Taxonomy" id="374655"/>
    <lineage>
        <taxon>Bacteria</taxon>
        <taxon>Pseudomonadati</taxon>
        <taxon>Pseudomonadota</taxon>
        <taxon>Alphaproteobacteria</taxon>
        <taxon>Hyphomicrobiales</taxon>
        <taxon>Methylopilaceae</taxon>
        <taxon>Hansschlegelia</taxon>
    </lineage>
</organism>
<gene>
    <name evidence="3" type="ORF">GCM10008179_19350</name>
</gene>
<dbReference type="Proteomes" id="UP001143372">
    <property type="component" value="Unassembled WGS sequence"/>
</dbReference>
<feature type="domain" description="GSCFA" evidence="2">
    <location>
        <begin position="34"/>
        <end position="303"/>
    </location>
</feature>
<dbReference type="AlphaFoldDB" id="A0A9W6J071"/>
<sequence length="349" mass="38520">MPSRSYWRLGVTEQHPTAPVDLYRKKFAIKPSDQIATAGSCFAQHIAKHLRLHNYQVIDKEPKPLGLAEAEASKYGYGLYSARYGNLYTTRQLLQLTLEAFGEFEPANVVWTKKDRFFDALRPSVEPNGLASEREVALHRASHLRHVADMLTSADIIIFTLGLTETWEHVASGTVYPTAPGVIAGRHDPETVRFRNLTHSECLSDFLKFREAVKQRNPRVKFLLTVSPVPLTATAGGEHVLAATLYSKSVLRGVAGELAQTCADIDYFPSYEIIASHPARGFFYEGNLRSVAAAGVSVVMKTFFEQHALAAPKAEARSSKPAPSPATAAPPKKHEELVCEEAMLEAFAQ</sequence>